<organism evidence="3 4">
    <name type="scientific">Caenorhabditis briggsae</name>
    <dbReference type="NCBI Taxonomy" id="6238"/>
    <lineage>
        <taxon>Eukaryota</taxon>
        <taxon>Metazoa</taxon>
        <taxon>Ecdysozoa</taxon>
        <taxon>Nematoda</taxon>
        <taxon>Chromadorea</taxon>
        <taxon>Rhabditida</taxon>
        <taxon>Rhabditina</taxon>
        <taxon>Rhabditomorpha</taxon>
        <taxon>Rhabditoidea</taxon>
        <taxon>Rhabditidae</taxon>
        <taxon>Peloderinae</taxon>
        <taxon>Caenorhabditis</taxon>
    </lineage>
</organism>
<accession>A8WVA5</accession>
<name>A8WVA5_CAEBR</name>
<dbReference type="eggNOG" id="KOG2277">
    <property type="taxonomic scope" value="Eukaryota"/>
</dbReference>
<dbReference type="KEGG" id="cbr:CBG_03539"/>
<dbReference type="GeneID" id="8589024"/>
<dbReference type="InParanoid" id="A8WVA5"/>
<evidence type="ECO:0000256" key="2">
    <source>
        <dbReference type="SAM" id="Phobius"/>
    </source>
</evidence>
<dbReference type="SUPFAM" id="SSF57756">
    <property type="entry name" value="Retrovirus zinc finger-like domains"/>
    <property type="match status" value="1"/>
</dbReference>
<dbReference type="GO" id="GO:0003676">
    <property type="term" value="F:nucleic acid binding"/>
    <property type="evidence" value="ECO:0007669"/>
    <property type="project" value="InterPro"/>
</dbReference>
<gene>
    <name evidence="3" type="ORF">CBG03539</name>
    <name evidence="3" type="ORF">CBG_03539</name>
</gene>
<feature type="region of interest" description="Disordered" evidence="1">
    <location>
        <begin position="90"/>
        <end position="124"/>
    </location>
</feature>
<dbReference type="CTD" id="8589024"/>
<evidence type="ECO:0000313" key="4">
    <source>
        <dbReference type="Proteomes" id="UP000008549"/>
    </source>
</evidence>
<reference evidence="3 4" key="2">
    <citation type="journal article" date="2011" name="PLoS Genet.">
        <title>Caenorhabditis briggsae recombinant inbred line genotypes reveal inter-strain incompatibility and the evolution of recombination.</title>
        <authorList>
            <person name="Ross J.A."/>
            <person name="Koboldt D.C."/>
            <person name="Staisch J.E."/>
            <person name="Chamberlin H.M."/>
            <person name="Gupta B.P."/>
            <person name="Miller R.D."/>
            <person name="Baird S.E."/>
            <person name="Haag E.S."/>
        </authorList>
    </citation>
    <scope>NUCLEOTIDE SEQUENCE [LARGE SCALE GENOMIC DNA]</scope>
    <source>
        <strain evidence="3 4">AF16</strain>
    </source>
</reference>
<dbReference type="EMBL" id="HE601339">
    <property type="protein sequence ID" value="CAP24416.1"/>
    <property type="molecule type" value="Genomic_DNA"/>
</dbReference>
<dbReference type="HOGENOM" id="CLU_1612286_0_0_1"/>
<dbReference type="RefSeq" id="XP_002647025.1">
    <property type="nucleotide sequence ID" value="XM_002646979.1"/>
</dbReference>
<keyword evidence="2" id="KW-0472">Membrane</keyword>
<sequence length="165" mass="19183">MVTAPYQDNISIFLSVFVFIMKVFINSRAVFMSEKPKMTDHNHAGFHLMYRKVLLDKCHQGSAPSDRQCHSCHRIGHFYESCPFRMQGKDNRRRYTSNSTNNSYRSNDGFNNHRKTSEDSNGVGDRLGYHKRVKISFQVFFVLRIIHMVNDPTNNLLIHHAQTGS</sequence>
<dbReference type="GO" id="GO:0008270">
    <property type="term" value="F:zinc ion binding"/>
    <property type="evidence" value="ECO:0007669"/>
    <property type="project" value="InterPro"/>
</dbReference>
<feature type="transmembrane region" description="Helical" evidence="2">
    <location>
        <begin position="12"/>
        <end position="31"/>
    </location>
</feature>
<reference evidence="3 4" key="1">
    <citation type="journal article" date="2003" name="PLoS Biol.">
        <title>The genome sequence of Caenorhabditis briggsae: a platform for comparative genomics.</title>
        <authorList>
            <person name="Stein L.D."/>
            <person name="Bao Z."/>
            <person name="Blasiar D."/>
            <person name="Blumenthal T."/>
            <person name="Brent M.R."/>
            <person name="Chen N."/>
            <person name="Chinwalla A."/>
            <person name="Clarke L."/>
            <person name="Clee C."/>
            <person name="Coghlan A."/>
            <person name="Coulson A."/>
            <person name="D'Eustachio P."/>
            <person name="Fitch D.H."/>
            <person name="Fulton L.A."/>
            <person name="Fulton R.E."/>
            <person name="Griffiths-Jones S."/>
            <person name="Harris T.W."/>
            <person name="Hillier L.W."/>
            <person name="Kamath R."/>
            <person name="Kuwabara P.E."/>
            <person name="Mardis E.R."/>
            <person name="Marra M.A."/>
            <person name="Miner T.L."/>
            <person name="Minx P."/>
            <person name="Mullikin J.C."/>
            <person name="Plumb R.W."/>
            <person name="Rogers J."/>
            <person name="Schein J.E."/>
            <person name="Sohrmann M."/>
            <person name="Spieth J."/>
            <person name="Stajich J.E."/>
            <person name="Wei C."/>
            <person name="Willey D."/>
            <person name="Wilson R.K."/>
            <person name="Durbin R."/>
            <person name="Waterston R.H."/>
        </authorList>
    </citation>
    <scope>NUCLEOTIDE SEQUENCE [LARGE SCALE GENOMIC DNA]</scope>
    <source>
        <strain evidence="3 4">AF16</strain>
    </source>
</reference>
<dbReference type="Proteomes" id="UP000008549">
    <property type="component" value="Unassembled WGS sequence"/>
</dbReference>
<dbReference type="InterPro" id="IPR036875">
    <property type="entry name" value="Znf_CCHC_sf"/>
</dbReference>
<keyword evidence="2" id="KW-0812">Transmembrane</keyword>
<dbReference type="AlphaFoldDB" id="A8WVA5"/>
<protein>
    <submittedName>
        <fullName evidence="3">Protein CBG03539</fullName>
    </submittedName>
</protein>
<keyword evidence="4" id="KW-1185">Reference proteome</keyword>
<proteinExistence type="predicted"/>
<evidence type="ECO:0000256" key="1">
    <source>
        <dbReference type="SAM" id="MobiDB-lite"/>
    </source>
</evidence>
<evidence type="ECO:0000313" key="3">
    <source>
        <dbReference type="EMBL" id="CAP24416.1"/>
    </source>
</evidence>
<keyword evidence="2" id="KW-1133">Transmembrane helix</keyword>
<feature type="compositionally biased region" description="Low complexity" evidence="1">
    <location>
        <begin position="96"/>
        <end position="107"/>
    </location>
</feature>